<keyword evidence="1" id="KW-0472">Membrane</keyword>
<dbReference type="EMBL" id="CAJNOG010000279">
    <property type="protein sequence ID" value="CAF1141357.1"/>
    <property type="molecule type" value="Genomic_DNA"/>
</dbReference>
<dbReference type="Proteomes" id="UP000663845">
    <property type="component" value="Unassembled WGS sequence"/>
</dbReference>
<evidence type="ECO:0000256" key="1">
    <source>
        <dbReference type="SAM" id="Phobius"/>
    </source>
</evidence>
<keyword evidence="1" id="KW-0812">Transmembrane</keyword>
<dbReference type="AlphaFoldDB" id="A0A814S0K7"/>
<evidence type="ECO:0000313" key="4">
    <source>
        <dbReference type="Proteomes" id="UP000663845"/>
    </source>
</evidence>
<organism evidence="2 4">
    <name type="scientific">Adineta steineri</name>
    <dbReference type="NCBI Taxonomy" id="433720"/>
    <lineage>
        <taxon>Eukaryota</taxon>
        <taxon>Metazoa</taxon>
        <taxon>Spiralia</taxon>
        <taxon>Gnathifera</taxon>
        <taxon>Rotifera</taxon>
        <taxon>Eurotatoria</taxon>
        <taxon>Bdelloidea</taxon>
        <taxon>Adinetida</taxon>
        <taxon>Adinetidae</taxon>
        <taxon>Adineta</taxon>
    </lineage>
</organism>
<accession>A0A814S0K7</accession>
<keyword evidence="1" id="KW-1133">Transmembrane helix</keyword>
<dbReference type="InterPro" id="IPR052949">
    <property type="entry name" value="PA_immunity-related"/>
</dbReference>
<evidence type="ECO:0000313" key="2">
    <source>
        <dbReference type="EMBL" id="CAF1141357.1"/>
    </source>
</evidence>
<dbReference type="EMBL" id="CAJOAZ010004498">
    <property type="protein sequence ID" value="CAF4062094.1"/>
    <property type="molecule type" value="Genomic_DNA"/>
</dbReference>
<evidence type="ECO:0000313" key="3">
    <source>
        <dbReference type="EMBL" id="CAF4062094.1"/>
    </source>
</evidence>
<protein>
    <recommendedName>
        <fullName evidence="5">Pentapeptide repeat-containing protein</fullName>
    </recommendedName>
</protein>
<dbReference type="Gene3D" id="2.160.20.80">
    <property type="entry name" value="E3 ubiquitin-protein ligase SopA"/>
    <property type="match status" value="1"/>
</dbReference>
<dbReference type="SUPFAM" id="SSF141571">
    <property type="entry name" value="Pentapeptide repeat-like"/>
    <property type="match status" value="1"/>
</dbReference>
<proteinExistence type="predicted"/>
<dbReference type="Pfam" id="PF13599">
    <property type="entry name" value="Pentapeptide_4"/>
    <property type="match status" value="1"/>
</dbReference>
<evidence type="ECO:0008006" key="5">
    <source>
        <dbReference type="Google" id="ProtNLM"/>
    </source>
</evidence>
<dbReference type="InterPro" id="IPR001646">
    <property type="entry name" value="5peptide_repeat"/>
</dbReference>
<dbReference type="PANTHER" id="PTHR42999:SF1">
    <property type="entry name" value="PENTAPEPTIDE REPEAT-CONTAINING PROTEIN"/>
    <property type="match status" value="1"/>
</dbReference>
<feature type="transmembrane region" description="Helical" evidence="1">
    <location>
        <begin position="12"/>
        <end position="35"/>
    </location>
</feature>
<name>A0A814S0K7_9BILA</name>
<gene>
    <name evidence="2" type="ORF">JYZ213_LOCUS23575</name>
    <name evidence="3" type="ORF">OXD698_LOCUS33192</name>
</gene>
<reference evidence="2" key="1">
    <citation type="submission" date="2021-02" db="EMBL/GenBank/DDBJ databases">
        <authorList>
            <person name="Nowell W R."/>
        </authorList>
    </citation>
    <scope>NUCLEOTIDE SEQUENCE</scope>
</reference>
<dbReference type="PANTHER" id="PTHR42999">
    <property type="entry name" value="ANTIBIOTIC RESISTANCE PROTEIN MCBG"/>
    <property type="match status" value="1"/>
</dbReference>
<sequence>MENRKKLSKRLNIIKLLLAALPTVAFGVFTIVFTLQQDASAKATREQDQQQADETNRRLIFKEYIDDMTELLLSKRYDTNINESLLHIRVQTLTVLRNLDGVRKSDVIRFLYESHLIHSDQPIKVHLNGSDLTGLKFIKSSAENCDLTDIYLPGVYGENILFEGCLLDRAVFDHAEMCGTVFQSCSLVNSTFLKTNLTKAHFHDNQLFEANFNGALLSHSSIKGGVLQGMDFTNADLYQSDIDNQVFYPLAHGGLIANIFINARHPNGSFFAIDTNDLIVDGQAQTKCNQSRTLSWLNALDDNPIEIINRSQIDLQDTSIIESDCVFRFDQNTFAYQAILLQNFSLLVDQNQALFNFSVMIGTKNPTVEDEISISMLFRQAEGSFDYKQRVIRSFKNISSFQLYSFVDAIPPKTAFLLISMGCKTVGSKDQWCFFDQAKLFVSKNTS</sequence>
<comment type="caution">
    <text evidence="2">The sequence shown here is derived from an EMBL/GenBank/DDBJ whole genome shotgun (WGS) entry which is preliminary data.</text>
</comment>
<dbReference type="Proteomes" id="UP000663844">
    <property type="component" value="Unassembled WGS sequence"/>
</dbReference>